<dbReference type="PANTHER" id="PTHR43877">
    <property type="entry name" value="AMINOALKYLPHOSPHONATE N-ACETYLTRANSFERASE-RELATED-RELATED"/>
    <property type="match status" value="1"/>
</dbReference>
<dbReference type="RefSeq" id="WP_119736353.1">
    <property type="nucleotide sequence ID" value="NZ_QYUN01000002.1"/>
</dbReference>
<name>A0A418WXU4_9BURK</name>
<dbReference type="OrthoDB" id="6963588at2"/>
<accession>A0A418WXU4</accession>
<keyword evidence="1 4" id="KW-0808">Transferase</keyword>
<dbReference type="EMBL" id="QYUN01000002">
    <property type="protein sequence ID" value="RJG05011.1"/>
    <property type="molecule type" value="Genomic_DNA"/>
</dbReference>
<dbReference type="InterPro" id="IPR016181">
    <property type="entry name" value="Acyl_CoA_acyltransferase"/>
</dbReference>
<dbReference type="AlphaFoldDB" id="A0A418WXU4"/>
<dbReference type="Proteomes" id="UP000285190">
    <property type="component" value="Unassembled WGS sequence"/>
</dbReference>
<sequence>MTKEIVLRKANAGDVAAMKVFIFEHGANQWNFLPEAEVSAHLAAIARDKTHAAIAEIDKELVGFVTYLTSRDLARYQSLAHAGQLHGYICEAVVHRQHAGKGIGARLLGEAIAQLAAHGCKEIYIERHEENLASGGMMRKAGFIEIDTFDDPERRSSGSRRTTVCRIVME</sequence>
<comment type="caution">
    <text evidence="4">The sequence shown here is derived from an EMBL/GenBank/DDBJ whole genome shotgun (WGS) entry which is preliminary data.</text>
</comment>
<protein>
    <submittedName>
        <fullName evidence="4">GNAT family N-acetyltransferase</fullName>
    </submittedName>
</protein>
<dbReference type="Gene3D" id="3.40.630.30">
    <property type="match status" value="1"/>
</dbReference>
<evidence type="ECO:0000259" key="3">
    <source>
        <dbReference type="PROSITE" id="PS51186"/>
    </source>
</evidence>
<dbReference type="InterPro" id="IPR000182">
    <property type="entry name" value="GNAT_dom"/>
</dbReference>
<dbReference type="CDD" id="cd04301">
    <property type="entry name" value="NAT_SF"/>
    <property type="match status" value="1"/>
</dbReference>
<evidence type="ECO:0000313" key="5">
    <source>
        <dbReference type="Proteomes" id="UP000285190"/>
    </source>
</evidence>
<dbReference type="GO" id="GO:0016747">
    <property type="term" value="F:acyltransferase activity, transferring groups other than amino-acyl groups"/>
    <property type="evidence" value="ECO:0007669"/>
    <property type="project" value="InterPro"/>
</dbReference>
<dbReference type="PANTHER" id="PTHR43877:SF2">
    <property type="entry name" value="AMINOALKYLPHOSPHONATE N-ACETYLTRANSFERASE-RELATED"/>
    <property type="match status" value="1"/>
</dbReference>
<keyword evidence="2" id="KW-0012">Acyltransferase</keyword>
<proteinExistence type="predicted"/>
<dbReference type="PROSITE" id="PS51186">
    <property type="entry name" value="GNAT"/>
    <property type="match status" value="1"/>
</dbReference>
<dbReference type="InterPro" id="IPR050832">
    <property type="entry name" value="Bact_Acetyltransf"/>
</dbReference>
<keyword evidence="5" id="KW-1185">Reference proteome</keyword>
<gene>
    <name evidence="4" type="ORF">D3870_02360</name>
</gene>
<evidence type="ECO:0000256" key="2">
    <source>
        <dbReference type="ARBA" id="ARBA00023315"/>
    </source>
</evidence>
<feature type="domain" description="N-acetyltransferase" evidence="3">
    <location>
        <begin position="5"/>
        <end position="170"/>
    </location>
</feature>
<organism evidence="4 5">
    <name type="scientific">Noviherbaspirillum cavernae</name>
    <dbReference type="NCBI Taxonomy" id="2320862"/>
    <lineage>
        <taxon>Bacteria</taxon>
        <taxon>Pseudomonadati</taxon>
        <taxon>Pseudomonadota</taxon>
        <taxon>Betaproteobacteria</taxon>
        <taxon>Burkholderiales</taxon>
        <taxon>Oxalobacteraceae</taxon>
        <taxon>Noviherbaspirillum</taxon>
    </lineage>
</organism>
<reference evidence="4 5" key="1">
    <citation type="submission" date="2018-09" db="EMBL/GenBank/DDBJ databases">
        <authorList>
            <person name="Zhu H."/>
        </authorList>
    </citation>
    <scope>NUCLEOTIDE SEQUENCE [LARGE SCALE GENOMIC DNA]</scope>
    <source>
        <strain evidence="4 5">K2R10-39</strain>
    </source>
</reference>
<evidence type="ECO:0000256" key="1">
    <source>
        <dbReference type="ARBA" id="ARBA00022679"/>
    </source>
</evidence>
<dbReference type="Pfam" id="PF00583">
    <property type="entry name" value="Acetyltransf_1"/>
    <property type="match status" value="1"/>
</dbReference>
<evidence type="ECO:0000313" key="4">
    <source>
        <dbReference type="EMBL" id="RJG05011.1"/>
    </source>
</evidence>
<dbReference type="SUPFAM" id="SSF55729">
    <property type="entry name" value="Acyl-CoA N-acyltransferases (Nat)"/>
    <property type="match status" value="1"/>
</dbReference>